<evidence type="ECO:0000256" key="2">
    <source>
        <dbReference type="PROSITE-ProRule" id="PRU01091"/>
    </source>
</evidence>
<name>A0ABW7J454_9VIBR</name>
<sequence>MILYNPIKNTLSNGDITIKIGYRESQILTLLLDQSPEVVKKQDIVQYAWGNEYIGETSLAKSISVLRQGFVKVGVRESPIVTVPKIGYRLVKGVLLNECLIAVTPSVKTTEAIREDTSTFTPTIKHESNYKSLACYILSLGILFAASLVGASKFHSKYNHPQRNNALKEHSVGMLEVYTDPNTQLSVRLGKLLTKHQCVCVVYIEENDQFSEMSWLNKQTRKSINVFYTQTQFEQASETIAQFIAEENR</sequence>
<proteinExistence type="predicted"/>
<evidence type="ECO:0000313" key="4">
    <source>
        <dbReference type="EMBL" id="MFH0271013.1"/>
    </source>
</evidence>
<feature type="domain" description="OmpR/PhoB-type" evidence="3">
    <location>
        <begin position="1"/>
        <end position="92"/>
    </location>
</feature>
<dbReference type="SUPFAM" id="SSF46894">
    <property type="entry name" value="C-terminal effector domain of the bipartite response regulators"/>
    <property type="match status" value="1"/>
</dbReference>
<evidence type="ECO:0000259" key="3">
    <source>
        <dbReference type="PROSITE" id="PS51755"/>
    </source>
</evidence>
<protein>
    <submittedName>
        <fullName evidence="4">Transcriptional regulator</fullName>
    </submittedName>
</protein>
<gene>
    <name evidence="4" type="ORF">ACGRHZ_06675</name>
</gene>
<organism evidence="4 5">
    <name type="scientific">Vibrio jasicida</name>
    <dbReference type="NCBI Taxonomy" id="766224"/>
    <lineage>
        <taxon>Bacteria</taxon>
        <taxon>Pseudomonadati</taxon>
        <taxon>Pseudomonadota</taxon>
        <taxon>Gammaproteobacteria</taxon>
        <taxon>Vibrionales</taxon>
        <taxon>Vibrionaceae</taxon>
        <taxon>Vibrio</taxon>
    </lineage>
</organism>
<accession>A0ABW7J454</accession>
<evidence type="ECO:0000313" key="5">
    <source>
        <dbReference type="Proteomes" id="UP001607221"/>
    </source>
</evidence>
<keyword evidence="1 2" id="KW-0238">DNA-binding</keyword>
<dbReference type="Pfam" id="PF00486">
    <property type="entry name" value="Trans_reg_C"/>
    <property type="match status" value="1"/>
</dbReference>
<reference evidence="4 5" key="1">
    <citation type="submission" date="2024-10" db="EMBL/GenBank/DDBJ databases">
        <authorList>
            <person name="Yibar A."/>
            <person name="Saticioglu I.B."/>
            <person name="Duman M."/>
            <person name="Ajmi N."/>
            <person name="Gurler F."/>
            <person name="Ay H."/>
            <person name="Onuk E."/>
            <person name="Guler S."/>
            <person name="Romalde J.L."/>
        </authorList>
    </citation>
    <scope>NUCLEOTIDE SEQUENCE [LARGE SCALE GENOMIC DNA]</scope>
    <source>
        <strain evidence="4 5">1-TCBS-A</strain>
    </source>
</reference>
<dbReference type="InterPro" id="IPR036388">
    <property type="entry name" value="WH-like_DNA-bd_sf"/>
</dbReference>
<evidence type="ECO:0000256" key="1">
    <source>
        <dbReference type="ARBA" id="ARBA00023125"/>
    </source>
</evidence>
<keyword evidence="5" id="KW-1185">Reference proteome</keyword>
<dbReference type="SMART" id="SM00862">
    <property type="entry name" value="Trans_reg_C"/>
    <property type="match status" value="1"/>
</dbReference>
<dbReference type="Proteomes" id="UP001607221">
    <property type="component" value="Unassembled WGS sequence"/>
</dbReference>
<dbReference type="InterPro" id="IPR016032">
    <property type="entry name" value="Sig_transdc_resp-reg_C-effctor"/>
</dbReference>
<comment type="caution">
    <text evidence="4">The sequence shown here is derived from an EMBL/GenBank/DDBJ whole genome shotgun (WGS) entry which is preliminary data.</text>
</comment>
<feature type="DNA-binding region" description="OmpR/PhoB-type" evidence="2">
    <location>
        <begin position="1"/>
        <end position="92"/>
    </location>
</feature>
<dbReference type="PROSITE" id="PS51755">
    <property type="entry name" value="OMPR_PHOB"/>
    <property type="match status" value="1"/>
</dbReference>
<dbReference type="RefSeq" id="WP_104035340.1">
    <property type="nucleotide sequence ID" value="NZ_CAJFAE010000039.1"/>
</dbReference>
<dbReference type="CDD" id="cd00383">
    <property type="entry name" value="trans_reg_C"/>
    <property type="match status" value="1"/>
</dbReference>
<dbReference type="InterPro" id="IPR001867">
    <property type="entry name" value="OmpR/PhoB-type_DNA-bd"/>
</dbReference>
<dbReference type="Gene3D" id="1.10.10.10">
    <property type="entry name" value="Winged helix-like DNA-binding domain superfamily/Winged helix DNA-binding domain"/>
    <property type="match status" value="1"/>
</dbReference>
<dbReference type="EMBL" id="JBIHSE010000001">
    <property type="protein sequence ID" value="MFH0271013.1"/>
    <property type="molecule type" value="Genomic_DNA"/>
</dbReference>